<keyword evidence="11" id="KW-1185">Reference proteome</keyword>
<proteinExistence type="predicted"/>
<dbReference type="Proteomes" id="UP001186944">
    <property type="component" value="Unassembled WGS sequence"/>
</dbReference>
<dbReference type="PANTHER" id="PTHR46223:SF3">
    <property type="entry name" value="HISTONE-LYSINE N-METHYLTRANSFERASE SET-23"/>
    <property type="match status" value="1"/>
</dbReference>
<dbReference type="InterPro" id="IPR050973">
    <property type="entry name" value="H3K9_Histone-Lys_N-MTase"/>
</dbReference>
<accession>A0AA88YSS3</accession>
<evidence type="ECO:0000256" key="3">
    <source>
        <dbReference type="ARBA" id="ARBA00022603"/>
    </source>
</evidence>
<dbReference type="GO" id="GO:0005694">
    <property type="term" value="C:chromosome"/>
    <property type="evidence" value="ECO:0007669"/>
    <property type="project" value="UniProtKB-SubCell"/>
</dbReference>
<dbReference type="InterPro" id="IPR046341">
    <property type="entry name" value="SET_dom_sf"/>
</dbReference>
<evidence type="ECO:0000256" key="7">
    <source>
        <dbReference type="ARBA" id="ARBA00022833"/>
    </source>
</evidence>
<evidence type="ECO:0000313" key="11">
    <source>
        <dbReference type="Proteomes" id="UP001186944"/>
    </source>
</evidence>
<keyword evidence="7" id="KW-0862">Zinc</keyword>
<evidence type="ECO:0000256" key="4">
    <source>
        <dbReference type="ARBA" id="ARBA00022679"/>
    </source>
</evidence>
<feature type="domain" description="Post-SET" evidence="9">
    <location>
        <begin position="179"/>
        <end position="195"/>
    </location>
</feature>
<evidence type="ECO:0000256" key="1">
    <source>
        <dbReference type="ARBA" id="ARBA00004286"/>
    </source>
</evidence>
<dbReference type="InterPro" id="IPR001214">
    <property type="entry name" value="SET_dom"/>
</dbReference>
<dbReference type="SUPFAM" id="SSF82199">
    <property type="entry name" value="SET domain"/>
    <property type="match status" value="1"/>
</dbReference>
<keyword evidence="5" id="KW-0949">S-adenosyl-L-methionine</keyword>
<protein>
    <recommendedName>
        <fullName evidence="12">Histone-lysine N-methyltransferase SETMAR</fullName>
    </recommendedName>
</protein>
<dbReference type="EMBL" id="VSWD01000005">
    <property type="protein sequence ID" value="KAK3104136.1"/>
    <property type="molecule type" value="Genomic_DNA"/>
</dbReference>
<dbReference type="GO" id="GO:0008168">
    <property type="term" value="F:methyltransferase activity"/>
    <property type="evidence" value="ECO:0007669"/>
    <property type="project" value="UniProtKB-KW"/>
</dbReference>
<keyword evidence="4" id="KW-0808">Transferase</keyword>
<dbReference type="PROSITE" id="PS50280">
    <property type="entry name" value="SET"/>
    <property type="match status" value="1"/>
</dbReference>
<comment type="subcellular location">
    <subcellularLocation>
        <location evidence="1">Chromosome</location>
    </subcellularLocation>
</comment>
<dbReference type="PROSITE" id="PS50868">
    <property type="entry name" value="POST_SET"/>
    <property type="match status" value="1"/>
</dbReference>
<reference evidence="10" key="1">
    <citation type="submission" date="2019-08" db="EMBL/GenBank/DDBJ databases">
        <title>The improved chromosome-level genome for the pearl oyster Pinctada fucata martensii using PacBio sequencing and Hi-C.</title>
        <authorList>
            <person name="Zheng Z."/>
        </authorList>
    </citation>
    <scope>NUCLEOTIDE SEQUENCE</scope>
    <source>
        <strain evidence="10">ZZ-2019</strain>
        <tissue evidence="10">Adductor muscle</tissue>
    </source>
</reference>
<dbReference type="SMART" id="SM00317">
    <property type="entry name" value="SET"/>
    <property type="match status" value="1"/>
</dbReference>
<keyword evidence="3" id="KW-0489">Methyltransferase</keyword>
<dbReference type="Gene3D" id="2.170.270.10">
    <property type="entry name" value="SET domain"/>
    <property type="match status" value="1"/>
</dbReference>
<organism evidence="10 11">
    <name type="scientific">Pinctada imbricata</name>
    <name type="common">Atlantic pearl-oyster</name>
    <name type="synonym">Pinctada martensii</name>
    <dbReference type="NCBI Taxonomy" id="66713"/>
    <lineage>
        <taxon>Eukaryota</taxon>
        <taxon>Metazoa</taxon>
        <taxon>Spiralia</taxon>
        <taxon>Lophotrochozoa</taxon>
        <taxon>Mollusca</taxon>
        <taxon>Bivalvia</taxon>
        <taxon>Autobranchia</taxon>
        <taxon>Pteriomorphia</taxon>
        <taxon>Pterioida</taxon>
        <taxon>Pterioidea</taxon>
        <taxon>Pteriidae</taxon>
        <taxon>Pinctada</taxon>
    </lineage>
</organism>
<feature type="domain" description="SET" evidence="8">
    <location>
        <begin position="36"/>
        <end position="159"/>
    </location>
</feature>
<comment type="caution">
    <text evidence="10">The sequence shown here is derived from an EMBL/GenBank/DDBJ whole genome shotgun (WGS) entry which is preliminary data.</text>
</comment>
<gene>
    <name evidence="10" type="ORF">FSP39_024681</name>
</gene>
<keyword evidence="2" id="KW-0158">Chromosome</keyword>
<dbReference type="PANTHER" id="PTHR46223">
    <property type="entry name" value="HISTONE-LYSINE N-METHYLTRANSFERASE SUV39H"/>
    <property type="match status" value="1"/>
</dbReference>
<evidence type="ECO:0000256" key="6">
    <source>
        <dbReference type="ARBA" id="ARBA00022723"/>
    </source>
</evidence>
<dbReference type="GO" id="GO:0046872">
    <property type="term" value="F:metal ion binding"/>
    <property type="evidence" value="ECO:0007669"/>
    <property type="project" value="UniProtKB-KW"/>
</dbReference>
<evidence type="ECO:0008006" key="12">
    <source>
        <dbReference type="Google" id="ProtNLM"/>
    </source>
</evidence>
<evidence type="ECO:0000259" key="9">
    <source>
        <dbReference type="PROSITE" id="PS50868"/>
    </source>
</evidence>
<dbReference type="GO" id="GO:0032259">
    <property type="term" value="P:methylation"/>
    <property type="evidence" value="ECO:0007669"/>
    <property type="project" value="UniProtKB-KW"/>
</dbReference>
<dbReference type="InterPro" id="IPR003616">
    <property type="entry name" value="Post-SET_dom"/>
</dbReference>
<evidence type="ECO:0000313" key="10">
    <source>
        <dbReference type="EMBL" id="KAK3104136.1"/>
    </source>
</evidence>
<sequence length="203" mass="23017">MQMLKNSFIKPVFECNRNCLCSLDCTNRVVQHGVKLKLEIYESPTKGLCLRTLEHIRCGHFVCQYAGEIISYKEAKKRILKQTSDSMNYILVVTEHCASGPVMTVVDPTHYGNIGRYINHSCTPNLSLLPVRIDITTPVIALFATRDIEPYEELSFDYGSSDLIDSPRSEGECKSLDKNMKKCHCQSEQCKGFLPFHADLFQA</sequence>
<evidence type="ECO:0000256" key="2">
    <source>
        <dbReference type="ARBA" id="ARBA00022454"/>
    </source>
</evidence>
<evidence type="ECO:0000256" key="5">
    <source>
        <dbReference type="ARBA" id="ARBA00022691"/>
    </source>
</evidence>
<dbReference type="AlphaFoldDB" id="A0AA88YSS3"/>
<keyword evidence="6" id="KW-0479">Metal-binding</keyword>
<evidence type="ECO:0000259" key="8">
    <source>
        <dbReference type="PROSITE" id="PS50280"/>
    </source>
</evidence>
<name>A0AA88YSS3_PINIB</name>
<dbReference type="Pfam" id="PF00856">
    <property type="entry name" value="SET"/>
    <property type="match status" value="1"/>
</dbReference>